<comment type="caution">
    <text evidence="13">The sequence shown here is derived from an EMBL/GenBank/DDBJ whole genome shotgun (WGS) entry which is preliminary data.</text>
</comment>
<dbReference type="Proteomes" id="UP000663889">
    <property type="component" value="Unassembled WGS sequence"/>
</dbReference>
<evidence type="ECO:0000313" key="15">
    <source>
        <dbReference type="Proteomes" id="UP000663889"/>
    </source>
</evidence>
<dbReference type="EMBL" id="CAJNOU010000769">
    <property type="protein sequence ID" value="CAF1083898.1"/>
    <property type="molecule type" value="Genomic_DNA"/>
</dbReference>
<dbReference type="PROSITE" id="PS50071">
    <property type="entry name" value="HOMEOBOX_2"/>
    <property type="match status" value="1"/>
</dbReference>
<evidence type="ECO:0000313" key="13">
    <source>
        <dbReference type="EMBL" id="CAF1083898.1"/>
    </source>
</evidence>
<dbReference type="InterPro" id="IPR020479">
    <property type="entry name" value="HD_metazoa"/>
</dbReference>
<feature type="region of interest" description="Disordered" evidence="11">
    <location>
        <begin position="123"/>
        <end position="207"/>
    </location>
</feature>
<evidence type="ECO:0000256" key="11">
    <source>
        <dbReference type="SAM" id="MobiDB-lite"/>
    </source>
</evidence>
<evidence type="ECO:0000256" key="6">
    <source>
        <dbReference type="ARBA" id="ARBA00023159"/>
    </source>
</evidence>
<dbReference type="GO" id="GO:0045944">
    <property type="term" value="P:positive regulation of transcription by RNA polymerase II"/>
    <property type="evidence" value="ECO:0007669"/>
    <property type="project" value="InterPro"/>
</dbReference>
<feature type="region of interest" description="Disordered" evidence="11">
    <location>
        <begin position="267"/>
        <end position="293"/>
    </location>
</feature>
<dbReference type="PROSITE" id="PS00027">
    <property type="entry name" value="HOMEOBOX_1"/>
    <property type="match status" value="1"/>
</dbReference>
<proteinExistence type="predicted"/>
<keyword evidence="6" id="KW-0010">Activator</keyword>
<accession>A0A814MWY1</accession>
<keyword evidence="3" id="KW-0805">Transcription regulation</keyword>
<dbReference type="GO" id="GO:0000981">
    <property type="term" value="F:DNA-binding transcription factor activity, RNA polymerase II-specific"/>
    <property type="evidence" value="ECO:0007669"/>
    <property type="project" value="InterPro"/>
</dbReference>
<evidence type="ECO:0000256" key="5">
    <source>
        <dbReference type="ARBA" id="ARBA00023155"/>
    </source>
</evidence>
<dbReference type="CDD" id="cd00086">
    <property type="entry name" value="homeodomain"/>
    <property type="match status" value="1"/>
</dbReference>
<evidence type="ECO:0000256" key="3">
    <source>
        <dbReference type="ARBA" id="ARBA00023015"/>
    </source>
</evidence>
<sequence>MEEQQRLHALSSHIQHYSPMDYHRFQSTYSMRPYHHPPSAYTNQTDCWFPTTSHTIPGSSSKYESTLDYHTHPSYVPYNSQQSNSNDHDYKLNTSASTKATVAAYFNFNFNCDQAHNHHHLFTENPSIGTTSSQMISPNNFKQTNINHNNKTQNLNDLSSTIGLSPKASSSGASSSNESSSINNGVSPAQSVPVNTKPRKERTAFTKNQIRELEREFLKHNYLTRLRRYEIAVALSLTERQVKVWFQNRRMKFKRVRGAVLAKIDKVNQKPSYHASNEEQDGDSEDDESIASH</sequence>
<dbReference type="EMBL" id="CAJOBE010000105">
    <property type="protein sequence ID" value="CAF3569653.1"/>
    <property type="molecule type" value="Genomic_DNA"/>
</dbReference>
<feature type="domain" description="Homeobox" evidence="12">
    <location>
        <begin position="196"/>
        <end position="256"/>
    </location>
</feature>
<comment type="subcellular location">
    <subcellularLocation>
        <location evidence="1 9 10">Nucleus</location>
    </subcellularLocation>
</comment>
<feature type="compositionally biased region" description="Acidic residues" evidence="11">
    <location>
        <begin position="278"/>
        <end position="293"/>
    </location>
</feature>
<reference evidence="13" key="1">
    <citation type="submission" date="2021-02" db="EMBL/GenBank/DDBJ databases">
        <authorList>
            <person name="Nowell W R."/>
        </authorList>
    </citation>
    <scope>NUCLEOTIDE SEQUENCE</scope>
</reference>
<feature type="compositionally biased region" description="Low complexity" evidence="11">
    <location>
        <begin position="163"/>
        <end position="187"/>
    </location>
</feature>
<feature type="DNA-binding region" description="Homeobox" evidence="9">
    <location>
        <begin position="198"/>
        <end position="257"/>
    </location>
</feature>
<dbReference type="Gene3D" id="1.10.10.60">
    <property type="entry name" value="Homeodomain-like"/>
    <property type="match status" value="1"/>
</dbReference>
<protein>
    <recommendedName>
        <fullName evidence="12">Homeobox domain-containing protein</fullName>
    </recommendedName>
</protein>
<dbReference type="InterPro" id="IPR017970">
    <property type="entry name" value="Homeobox_CS"/>
</dbReference>
<evidence type="ECO:0000256" key="8">
    <source>
        <dbReference type="ARBA" id="ARBA00023242"/>
    </source>
</evidence>
<dbReference type="PANTHER" id="PTHR24328">
    <property type="entry name" value="HOMEOBOX PROTEIN MOX"/>
    <property type="match status" value="1"/>
</dbReference>
<evidence type="ECO:0000259" key="12">
    <source>
        <dbReference type="PROSITE" id="PS50071"/>
    </source>
</evidence>
<dbReference type="SMART" id="SM00389">
    <property type="entry name" value="HOX"/>
    <property type="match status" value="1"/>
</dbReference>
<evidence type="ECO:0000313" key="14">
    <source>
        <dbReference type="EMBL" id="CAF3569653.1"/>
    </source>
</evidence>
<keyword evidence="8 9" id="KW-0539">Nucleus</keyword>
<evidence type="ECO:0000256" key="2">
    <source>
        <dbReference type="ARBA" id="ARBA00022473"/>
    </source>
</evidence>
<gene>
    <name evidence="14" type="ORF">FNK824_LOCUS1878</name>
    <name evidence="13" type="ORF">SEV965_LOCUS14999</name>
</gene>
<evidence type="ECO:0000256" key="4">
    <source>
        <dbReference type="ARBA" id="ARBA00023125"/>
    </source>
</evidence>
<evidence type="ECO:0000256" key="7">
    <source>
        <dbReference type="ARBA" id="ARBA00023163"/>
    </source>
</evidence>
<evidence type="ECO:0000256" key="1">
    <source>
        <dbReference type="ARBA" id="ARBA00004123"/>
    </source>
</evidence>
<dbReference type="AlphaFoldDB" id="A0A814MWY1"/>
<keyword evidence="2" id="KW-0217">Developmental protein</keyword>
<name>A0A814MWY1_9BILA</name>
<keyword evidence="7" id="KW-0804">Transcription</keyword>
<dbReference type="Proteomes" id="UP000663874">
    <property type="component" value="Unassembled WGS sequence"/>
</dbReference>
<evidence type="ECO:0000256" key="9">
    <source>
        <dbReference type="PROSITE-ProRule" id="PRU00108"/>
    </source>
</evidence>
<keyword evidence="4 9" id="KW-0238">DNA-binding</keyword>
<feature type="compositionally biased region" description="Polar residues" evidence="11">
    <location>
        <begin position="124"/>
        <end position="162"/>
    </location>
</feature>
<dbReference type="GO" id="GO:0000978">
    <property type="term" value="F:RNA polymerase II cis-regulatory region sequence-specific DNA binding"/>
    <property type="evidence" value="ECO:0007669"/>
    <property type="project" value="TreeGrafter"/>
</dbReference>
<dbReference type="Pfam" id="PF00046">
    <property type="entry name" value="Homeodomain"/>
    <property type="match status" value="1"/>
</dbReference>
<dbReference type="PANTHER" id="PTHR24328:SF7">
    <property type="entry name" value="BUTTONLESS"/>
    <property type="match status" value="1"/>
</dbReference>
<dbReference type="SUPFAM" id="SSF46689">
    <property type="entry name" value="Homeodomain-like"/>
    <property type="match status" value="1"/>
</dbReference>
<dbReference type="PRINTS" id="PR00024">
    <property type="entry name" value="HOMEOBOX"/>
</dbReference>
<keyword evidence="5 9" id="KW-0371">Homeobox</keyword>
<organism evidence="13 15">
    <name type="scientific">Rotaria sordida</name>
    <dbReference type="NCBI Taxonomy" id="392033"/>
    <lineage>
        <taxon>Eukaryota</taxon>
        <taxon>Metazoa</taxon>
        <taxon>Spiralia</taxon>
        <taxon>Gnathifera</taxon>
        <taxon>Rotifera</taxon>
        <taxon>Eurotatoria</taxon>
        <taxon>Bdelloidea</taxon>
        <taxon>Philodinida</taxon>
        <taxon>Philodinidae</taxon>
        <taxon>Rotaria</taxon>
    </lineage>
</organism>
<dbReference type="InterPro" id="IPR009057">
    <property type="entry name" value="Homeodomain-like_sf"/>
</dbReference>
<dbReference type="InterPro" id="IPR001356">
    <property type="entry name" value="HD"/>
</dbReference>
<evidence type="ECO:0000256" key="10">
    <source>
        <dbReference type="RuleBase" id="RU000682"/>
    </source>
</evidence>
<dbReference type="InterPro" id="IPR042634">
    <property type="entry name" value="MOX-1/MOX-2"/>
</dbReference>
<dbReference type="GO" id="GO:0005634">
    <property type="term" value="C:nucleus"/>
    <property type="evidence" value="ECO:0007669"/>
    <property type="project" value="UniProtKB-SubCell"/>
</dbReference>